<keyword evidence="2" id="KW-1185">Reference proteome</keyword>
<proteinExistence type="predicted"/>
<name>A0A1M5IZZ6_9BACT</name>
<dbReference type="RefSeq" id="WP_170864457.1">
    <property type="nucleotide sequence ID" value="NZ_FQUS01000025.1"/>
</dbReference>
<evidence type="ECO:0000313" key="1">
    <source>
        <dbReference type="EMBL" id="SHG33872.1"/>
    </source>
</evidence>
<organism evidence="1 2">
    <name type="scientific">Fodinibius roseus</name>
    <dbReference type="NCBI Taxonomy" id="1194090"/>
    <lineage>
        <taxon>Bacteria</taxon>
        <taxon>Pseudomonadati</taxon>
        <taxon>Balneolota</taxon>
        <taxon>Balneolia</taxon>
        <taxon>Balneolales</taxon>
        <taxon>Balneolaceae</taxon>
        <taxon>Fodinibius</taxon>
    </lineage>
</organism>
<protein>
    <submittedName>
        <fullName evidence="1">Uncharacterized protein</fullName>
    </submittedName>
</protein>
<dbReference type="Proteomes" id="UP000184041">
    <property type="component" value="Unassembled WGS sequence"/>
</dbReference>
<accession>A0A1M5IZZ6</accession>
<dbReference type="AlphaFoldDB" id="A0A1M5IZZ6"/>
<sequence length="57" mass="6815">MSVTIHKNDSDKAIREAIRKVMNQRERKKSIPLEKYFGKVSFDTDGLTYQKKVRNEW</sequence>
<dbReference type="EMBL" id="FQUS01000025">
    <property type="protein sequence ID" value="SHG33872.1"/>
    <property type="molecule type" value="Genomic_DNA"/>
</dbReference>
<reference evidence="1 2" key="1">
    <citation type="submission" date="2016-11" db="EMBL/GenBank/DDBJ databases">
        <authorList>
            <person name="Jaros S."/>
            <person name="Januszkiewicz K."/>
            <person name="Wedrychowicz H."/>
        </authorList>
    </citation>
    <scope>NUCLEOTIDE SEQUENCE [LARGE SCALE GENOMIC DNA]</scope>
    <source>
        <strain evidence="1 2">DSM 21986</strain>
    </source>
</reference>
<gene>
    <name evidence="1" type="ORF">SAMN05443144_12528</name>
</gene>
<evidence type="ECO:0000313" key="2">
    <source>
        <dbReference type="Proteomes" id="UP000184041"/>
    </source>
</evidence>